<proteinExistence type="predicted"/>
<keyword evidence="2" id="KW-1185">Reference proteome</keyword>
<dbReference type="HOGENOM" id="CLU_1167728_0_0_1"/>
<dbReference type="KEGG" id="ehx:EMIHUDRAFT_433134"/>
<accession>A0A0D3I239</accession>
<reference evidence="2" key="1">
    <citation type="journal article" date="2013" name="Nature">
        <title>Pan genome of the phytoplankton Emiliania underpins its global distribution.</title>
        <authorList>
            <person name="Read B.A."/>
            <person name="Kegel J."/>
            <person name="Klute M.J."/>
            <person name="Kuo A."/>
            <person name="Lefebvre S.C."/>
            <person name="Maumus F."/>
            <person name="Mayer C."/>
            <person name="Miller J."/>
            <person name="Monier A."/>
            <person name="Salamov A."/>
            <person name="Young J."/>
            <person name="Aguilar M."/>
            <person name="Claverie J.M."/>
            <person name="Frickenhaus S."/>
            <person name="Gonzalez K."/>
            <person name="Herman E.K."/>
            <person name="Lin Y.C."/>
            <person name="Napier J."/>
            <person name="Ogata H."/>
            <person name="Sarno A.F."/>
            <person name="Shmutz J."/>
            <person name="Schroeder D."/>
            <person name="de Vargas C."/>
            <person name="Verret F."/>
            <person name="von Dassow P."/>
            <person name="Valentin K."/>
            <person name="Van de Peer Y."/>
            <person name="Wheeler G."/>
            <person name="Dacks J.B."/>
            <person name="Delwiche C.F."/>
            <person name="Dyhrman S.T."/>
            <person name="Glockner G."/>
            <person name="John U."/>
            <person name="Richards T."/>
            <person name="Worden A.Z."/>
            <person name="Zhang X."/>
            <person name="Grigoriev I.V."/>
            <person name="Allen A.E."/>
            <person name="Bidle K."/>
            <person name="Borodovsky M."/>
            <person name="Bowler C."/>
            <person name="Brownlee C."/>
            <person name="Cock J.M."/>
            <person name="Elias M."/>
            <person name="Gladyshev V.N."/>
            <person name="Groth M."/>
            <person name="Guda C."/>
            <person name="Hadaegh A."/>
            <person name="Iglesias-Rodriguez M.D."/>
            <person name="Jenkins J."/>
            <person name="Jones B.M."/>
            <person name="Lawson T."/>
            <person name="Leese F."/>
            <person name="Lindquist E."/>
            <person name="Lobanov A."/>
            <person name="Lomsadze A."/>
            <person name="Malik S.B."/>
            <person name="Marsh M.E."/>
            <person name="Mackinder L."/>
            <person name="Mock T."/>
            <person name="Mueller-Roeber B."/>
            <person name="Pagarete A."/>
            <person name="Parker M."/>
            <person name="Probert I."/>
            <person name="Quesneville H."/>
            <person name="Raines C."/>
            <person name="Rensing S.A."/>
            <person name="Riano-Pachon D.M."/>
            <person name="Richier S."/>
            <person name="Rokitta S."/>
            <person name="Shiraiwa Y."/>
            <person name="Soanes D.M."/>
            <person name="van der Giezen M."/>
            <person name="Wahlund T.M."/>
            <person name="Williams B."/>
            <person name="Wilson W."/>
            <person name="Wolfe G."/>
            <person name="Wurch L.L."/>
        </authorList>
    </citation>
    <scope>NUCLEOTIDE SEQUENCE</scope>
</reference>
<dbReference type="EnsemblProtists" id="EOD05324">
    <property type="protein sequence ID" value="EOD05324"/>
    <property type="gene ID" value="EMIHUDRAFT_433134"/>
</dbReference>
<evidence type="ECO:0000313" key="1">
    <source>
        <dbReference type="EnsemblProtists" id="EOD05324"/>
    </source>
</evidence>
<protein>
    <recommendedName>
        <fullName evidence="3">NYN domain-containing protein</fullName>
    </recommendedName>
</protein>
<sequence length="238" mass="25259">MVSLSSETTDAALVRTVAGVLAETGPARTAALKLRLRERGRPIPGLLRLLRRHSTTFSVERGVVSLCDAGVRVARLADAAPPLMRLQKLALSDRMGGGALPPPSAVREVILVDMDNKAFMLEACAAYAARDGFDACGTLVLGFCATTHNPRLSAAAAGELTALSDAGWLRLLTPVRDTANAADFVLAFWVGWLHGQLPPGARFALLSTDIHLDATVIDLLCSQGRDAVSNPDWLRPSL</sequence>
<dbReference type="GeneID" id="17251480"/>
<evidence type="ECO:0000313" key="2">
    <source>
        <dbReference type="Proteomes" id="UP000013827"/>
    </source>
</evidence>
<reference evidence="1" key="2">
    <citation type="submission" date="2024-10" db="UniProtKB">
        <authorList>
            <consortium name="EnsemblProtists"/>
        </authorList>
    </citation>
    <scope>IDENTIFICATION</scope>
</reference>
<dbReference type="Proteomes" id="UP000013827">
    <property type="component" value="Unassembled WGS sequence"/>
</dbReference>
<name>A0A0D3I239_EMIH1</name>
<dbReference type="AlphaFoldDB" id="A0A0D3I239"/>
<evidence type="ECO:0008006" key="3">
    <source>
        <dbReference type="Google" id="ProtNLM"/>
    </source>
</evidence>
<organism evidence="1 2">
    <name type="scientific">Emiliania huxleyi (strain CCMP1516)</name>
    <dbReference type="NCBI Taxonomy" id="280463"/>
    <lineage>
        <taxon>Eukaryota</taxon>
        <taxon>Haptista</taxon>
        <taxon>Haptophyta</taxon>
        <taxon>Prymnesiophyceae</taxon>
        <taxon>Isochrysidales</taxon>
        <taxon>Noelaerhabdaceae</taxon>
        <taxon>Emiliania</taxon>
    </lineage>
</organism>
<dbReference type="RefSeq" id="XP_005757753.1">
    <property type="nucleotide sequence ID" value="XM_005757696.1"/>
</dbReference>
<dbReference type="PaxDb" id="2903-EOD05324"/>